<evidence type="ECO:0000313" key="2">
    <source>
        <dbReference type="Proteomes" id="UP001497516"/>
    </source>
</evidence>
<dbReference type="EMBL" id="OZ034819">
    <property type="protein sequence ID" value="CAL1391557.1"/>
    <property type="molecule type" value="Genomic_DNA"/>
</dbReference>
<evidence type="ECO:0000313" key="1">
    <source>
        <dbReference type="EMBL" id="CAL1391557.1"/>
    </source>
</evidence>
<reference evidence="1 2" key="1">
    <citation type="submission" date="2024-04" db="EMBL/GenBank/DDBJ databases">
        <authorList>
            <person name="Fracassetti M."/>
        </authorList>
    </citation>
    <scope>NUCLEOTIDE SEQUENCE [LARGE SCALE GENOMIC DNA]</scope>
</reference>
<dbReference type="Proteomes" id="UP001497516">
    <property type="component" value="Chromosome 6"/>
</dbReference>
<protein>
    <submittedName>
        <fullName evidence="1">Uncharacterized protein</fullName>
    </submittedName>
</protein>
<keyword evidence="2" id="KW-1185">Reference proteome</keyword>
<gene>
    <name evidence="1" type="ORF">LTRI10_LOCUS32272</name>
</gene>
<organism evidence="1 2">
    <name type="scientific">Linum trigynum</name>
    <dbReference type="NCBI Taxonomy" id="586398"/>
    <lineage>
        <taxon>Eukaryota</taxon>
        <taxon>Viridiplantae</taxon>
        <taxon>Streptophyta</taxon>
        <taxon>Embryophyta</taxon>
        <taxon>Tracheophyta</taxon>
        <taxon>Spermatophyta</taxon>
        <taxon>Magnoliopsida</taxon>
        <taxon>eudicotyledons</taxon>
        <taxon>Gunneridae</taxon>
        <taxon>Pentapetalae</taxon>
        <taxon>rosids</taxon>
        <taxon>fabids</taxon>
        <taxon>Malpighiales</taxon>
        <taxon>Linaceae</taxon>
        <taxon>Linum</taxon>
    </lineage>
</organism>
<accession>A0AAV2F0R3</accession>
<name>A0AAV2F0R3_9ROSI</name>
<sequence length="89" mass="10262">MLLAATKPLLPEQLHRWDNLRVVGVVVAKKVTNANDQYQEVEEVLGFRLVTHWKRDCEGSFRLVAVEENVMMVADLLLENKDGDDVWQQ</sequence>
<proteinExistence type="predicted"/>
<dbReference type="AlphaFoldDB" id="A0AAV2F0R3"/>